<dbReference type="InterPro" id="IPR046668">
    <property type="entry name" value="DUF6538"/>
</dbReference>
<accession>A0A6S6PQ51</accession>
<dbReference type="AlphaFoldDB" id="A0A6S6PQ51"/>
<dbReference type="Pfam" id="PF20172">
    <property type="entry name" value="DUF6538"/>
    <property type="match status" value="1"/>
</dbReference>
<name>A0A6S6PQ51_ACEAC</name>
<evidence type="ECO:0000313" key="3">
    <source>
        <dbReference type="Proteomes" id="UP000515220"/>
    </source>
</evidence>
<gene>
    <name evidence="2" type="ORF">AAJCM20276_34350</name>
</gene>
<organism evidence="2 3">
    <name type="scientific">Acetobacter aceti</name>
    <dbReference type="NCBI Taxonomy" id="435"/>
    <lineage>
        <taxon>Bacteria</taxon>
        <taxon>Pseudomonadati</taxon>
        <taxon>Pseudomonadota</taxon>
        <taxon>Alphaproteobacteria</taxon>
        <taxon>Acetobacterales</taxon>
        <taxon>Acetobacteraceae</taxon>
        <taxon>Acetobacter</taxon>
        <taxon>Acetobacter subgen. Acetobacter</taxon>
    </lineage>
</organism>
<evidence type="ECO:0000259" key="1">
    <source>
        <dbReference type="Pfam" id="PF20172"/>
    </source>
</evidence>
<proteinExistence type="predicted"/>
<sequence>MRQKSQHIFRPLTAATGVRIPYGTPDLPTPYMLRRHHIWYLRLRVPADLRHMAGQYVVRFLKMEDRSLAQARAVGFAFYAQDSFFKIKMKLAALWIMDMNV</sequence>
<protein>
    <recommendedName>
        <fullName evidence="1">DUF6538 domain-containing protein</fullName>
    </recommendedName>
</protein>
<evidence type="ECO:0000313" key="2">
    <source>
        <dbReference type="EMBL" id="BCI68811.1"/>
    </source>
</evidence>
<dbReference type="Proteomes" id="UP000515220">
    <property type="component" value="Chromosome"/>
</dbReference>
<feature type="domain" description="DUF6538" evidence="1">
    <location>
        <begin position="31"/>
        <end position="83"/>
    </location>
</feature>
<dbReference type="EMBL" id="AP023326">
    <property type="protein sequence ID" value="BCI68811.1"/>
    <property type="molecule type" value="Genomic_DNA"/>
</dbReference>
<reference evidence="2 3" key="1">
    <citation type="submission" date="2020-07" db="EMBL/GenBank/DDBJ databases">
        <title>Complete Genome Sequence of an acetic acid bacterium, Acetobacter aceti JCM20276.</title>
        <authorList>
            <person name="Hirose Y."/>
            <person name="Mihara H."/>
        </authorList>
    </citation>
    <scope>NUCLEOTIDE SEQUENCE [LARGE SCALE GENOMIC DNA]</scope>
    <source>
        <strain evidence="2 3">JCM20276</strain>
    </source>
</reference>